<comment type="similarity">
    <text evidence="1">Belongs to the V-ATPase E subunit family.</text>
</comment>
<reference evidence="6 7" key="1">
    <citation type="submission" date="2019-07" db="EMBL/GenBank/DDBJ databases">
        <title>Genomic Encyclopedia of Archaeal and Bacterial Type Strains, Phase II (KMG-II): from individual species to whole genera.</title>
        <authorList>
            <person name="Goeker M."/>
        </authorList>
    </citation>
    <scope>NUCLEOTIDE SEQUENCE [LARGE SCALE GENOMIC DNA]</scope>
    <source>
        <strain evidence="6 7">ATCC BAA-252</strain>
    </source>
</reference>
<evidence type="ECO:0000313" key="7">
    <source>
        <dbReference type="Proteomes" id="UP000320593"/>
    </source>
</evidence>
<protein>
    <recommendedName>
        <fullName evidence="2">V-type ATP synthase subunit E</fullName>
    </recommendedName>
</protein>
<dbReference type="Pfam" id="PF01991">
    <property type="entry name" value="vATP-synt_E"/>
    <property type="match status" value="1"/>
</dbReference>
<dbReference type="Proteomes" id="UP000320593">
    <property type="component" value="Unassembled WGS sequence"/>
</dbReference>
<proteinExistence type="inferred from homology"/>
<feature type="coiled-coil region" evidence="5">
    <location>
        <begin position="32"/>
        <end position="70"/>
    </location>
</feature>
<evidence type="ECO:0000256" key="5">
    <source>
        <dbReference type="SAM" id="Coils"/>
    </source>
</evidence>
<dbReference type="GO" id="GO:0033178">
    <property type="term" value="C:proton-transporting two-sector ATPase complex, catalytic domain"/>
    <property type="evidence" value="ECO:0007669"/>
    <property type="project" value="InterPro"/>
</dbReference>
<keyword evidence="4" id="KW-0406">Ion transport</keyword>
<dbReference type="GO" id="GO:0046961">
    <property type="term" value="F:proton-transporting ATPase activity, rotational mechanism"/>
    <property type="evidence" value="ECO:0007669"/>
    <property type="project" value="InterPro"/>
</dbReference>
<sequence>MASHDEKASSAAGAGVQALIERLKSEGVEAGQSEAEAILKKAQADAERLVQNAEAKAQAILEKAHKEAAEERSATLDGLKIAARDMVLSLRNELDRSIQTEASRLIGVTLSEDDFLQKLILSIAAKAKEDAGITNADKLDIVLPERAVTFDELKQAPEKAEAGTLTHFVVALAGDVLRDGVTFSTAPGLTGIRIKLTDKDVSIDITEEAVAELLKTHLQPRLRAIMEGVLR</sequence>
<keyword evidence="5" id="KW-0175">Coiled coil</keyword>
<gene>
    <name evidence="6" type="ORF">JM93_02632</name>
</gene>
<dbReference type="InterPro" id="IPR002842">
    <property type="entry name" value="ATPase_V1_Esu"/>
</dbReference>
<evidence type="ECO:0000256" key="1">
    <source>
        <dbReference type="ARBA" id="ARBA00005901"/>
    </source>
</evidence>
<evidence type="ECO:0000256" key="2">
    <source>
        <dbReference type="ARBA" id="ARBA00020756"/>
    </source>
</evidence>
<organism evidence="6 7">
    <name type="scientific">Roseibium hamelinense</name>
    <dbReference type="NCBI Taxonomy" id="150831"/>
    <lineage>
        <taxon>Bacteria</taxon>
        <taxon>Pseudomonadati</taxon>
        <taxon>Pseudomonadota</taxon>
        <taxon>Alphaproteobacteria</taxon>
        <taxon>Hyphomicrobiales</taxon>
        <taxon>Stappiaceae</taxon>
        <taxon>Roseibium</taxon>
    </lineage>
</organism>
<keyword evidence="7" id="KW-1185">Reference proteome</keyword>
<comment type="caution">
    <text evidence="6">The sequence shown here is derived from an EMBL/GenBank/DDBJ whole genome shotgun (WGS) entry which is preliminary data.</text>
</comment>
<accession>A0A562SX95</accession>
<evidence type="ECO:0000256" key="4">
    <source>
        <dbReference type="ARBA" id="ARBA00023065"/>
    </source>
</evidence>
<evidence type="ECO:0000256" key="3">
    <source>
        <dbReference type="ARBA" id="ARBA00022448"/>
    </source>
</evidence>
<name>A0A562SX95_9HYPH</name>
<dbReference type="AlphaFoldDB" id="A0A562SX95"/>
<dbReference type="EMBL" id="VLLF01000006">
    <property type="protein sequence ID" value="TWI85925.1"/>
    <property type="molecule type" value="Genomic_DNA"/>
</dbReference>
<dbReference type="RefSeq" id="WP_145343984.1">
    <property type="nucleotide sequence ID" value="NZ_SMLY01000083.1"/>
</dbReference>
<keyword evidence="3" id="KW-0813">Transport</keyword>
<dbReference type="OrthoDB" id="275663at2"/>
<evidence type="ECO:0000313" key="6">
    <source>
        <dbReference type="EMBL" id="TWI85925.1"/>
    </source>
</evidence>